<keyword evidence="2" id="KW-0496">Mitochondrion</keyword>
<evidence type="ECO:0000256" key="2">
    <source>
        <dbReference type="ARBA" id="ARBA00023128"/>
    </source>
</evidence>
<sequence length="139" mass="16080">MASLLQKLLSKQSAARIITIFNEPQSPNLTLPLVTHIQHQPHLTETESHHPYSINLIPFLRPPKTEDSIPSHPLQFYPSFPFGFILNPISSTGFLQSEADDVVSSDSHMIWADSVKEKRKRKMNKRKYKKLRKRLRNHS</sequence>
<gene>
    <name evidence="7" type="ORF">Din_034419</name>
</gene>
<dbReference type="PANTHER" id="PTHR32035">
    <property type="entry name" value="AURORA KINASE A-INTERACTING PROTEIN"/>
    <property type="match status" value="1"/>
</dbReference>
<evidence type="ECO:0000256" key="3">
    <source>
        <dbReference type="ARBA" id="ARBA00035647"/>
    </source>
</evidence>
<dbReference type="AlphaFoldDB" id="A0A5B7B9X7"/>
<dbReference type="PANTHER" id="PTHR32035:SF3">
    <property type="entry name" value="SMALL RIBOSOMAL SUBUNIT PROTEIN MS38"/>
    <property type="match status" value="1"/>
</dbReference>
<accession>A0A5B7B9X7</accession>
<evidence type="ECO:0000256" key="5">
    <source>
        <dbReference type="SAM" id="MobiDB-lite"/>
    </source>
</evidence>
<evidence type="ECO:0000256" key="1">
    <source>
        <dbReference type="ARBA" id="ARBA00004173"/>
    </source>
</evidence>
<dbReference type="GO" id="GO:0005739">
    <property type="term" value="C:mitochondrion"/>
    <property type="evidence" value="ECO:0007669"/>
    <property type="project" value="UniProtKB-SubCell"/>
</dbReference>
<dbReference type="EMBL" id="GHES01034419">
    <property type="protein sequence ID" value="MPA64978.1"/>
    <property type="molecule type" value="Transcribed_RNA"/>
</dbReference>
<comment type="subcellular location">
    <subcellularLocation>
        <location evidence="1">Mitochondrion</location>
    </subcellularLocation>
</comment>
<organism evidence="7">
    <name type="scientific">Davidia involucrata</name>
    <name type="common">Dove tree</name>
    <dbReference type="NCBI Taxonomy" id="16924"/>
    <lineage>
        <taxon>Eukaryota</taxon>
        <taxon>Viridiplantae</taxon>
        <taxon>Streptophyta</taxon>
        <taxon>Embryophyta</taxon>
        <taxon>Tracheophyta</taxon>
        <taxon>Spermatophyta</taxon>
        <taxon>Magnoliopsida</taxon>
        <taxon>eudicotyledons</taxon>
        <taxon>Gunneridae</taxon>
        <taxon>Pentapetalae</taxon>
        <taxon>asterids</taxon>
        <taxon>Cornales</taxon>
        <taxon>Nyssaceae</taxon>
        <taxon>Davidia</taxon>
    </lineage>
</organism>
<dbReference type="Pfam" id="PF08213">
    <property type="entry name" value="COX24_C"/>
    <property type="match status" value="1"/>
</dbReference>
<feature type="domain" description="Ribosomal protein mS38 C-terminal" evidence="6">
    <location>
        <begin position="111"/>
        <end position="138"/>
    </location>
</feature>
<feature type="region of interest" description="Disordered" evidence="5">
    <location>
        <begin position="116"/>
        <end position="139"/>
    </location>
</feature>
<evidence type="ECO:0000313" key="7">
    <source>
        <dbReference type="EMBL" id="MPA64978.1"/>
    </source>
</evidence>
<evidence type="ECO:0000259" key="6">
    <source>
        <dbReference type="SMART" id="SM01155"/>
    </source>
</evidence>
<dbReference type="InterPro" id="IPR013177">
    <property type="entry name" value="Ribosomal_mS38_C"/>
</dbReference>
<protein>
    <recommendedName>
        <fullName evidence="4">Small ribosomal subunit protein mS38</fullName>
    </recommendedName>
</protein>
<dbReference type="SMART" id="SM01155">
    <property type="entry name" value="DUF1713"/>
    <property type="match status" value="1"/>
</dbReference>
<evidence type="ECO:0000256" key="4">
    <source>
        <dbReference type="ARBA" id="ARBA00035682"/>
    </source>
</evidence>
<comment type="similarity">
    <text evidence="3">Belongs to the mitochondrion-specific ribosomal protein mS38 family.</text>
</comment>
<name>A0A5B7B9X7_DAVIN</name>
<feature type="compositionally biased region" description="Basic residues" evidence="5">
    <location>
        <begin position="117"/>
        <end position="139"/>
    </location>
</feature>
<proteinExistence type="inferred from homology"/>
<reference evidence="7" key="1">
    <citation type="submission" date="2019-08" db="EMBL/GenBank/DDBJ databases">
        <title>Reference gene set and small RNA set construction with multiple tissues from Davidia involucrata Baill.</title>
        <authorList>
            <person name="Yang H."/>
            <person name="Zhou C."/>
            <person name="Li G."/>
            <person name="Wang J."/>
            <person name="Gao P."/>
            <person name="Wang M."/>
            <person name="Wang R."/>
            <person name="Zhao Y."/>
        </authorList>
    </citation>
    <scope>NUCLEOTIDE SEQUENCE</scope>
    <source>
        <tissue evidence="7">Mixed with DoveR01_LX</tissue>
    </source>
</reference>